<keyword evidence="2" id="KW-0808">Transferase</keyword>
<feature type="transmembrane region" description="Helical" evidence="1">
    <location>
        <begin position="515"/>
        <end position="544"/>
    </location>
</feature>
<dbReference type="SUPFAM" id="SSF53448">
    <property type="entry name" value="Nucleotide-diphospho-sugar transferases"/>
    <property type="match status" value="1"/>
</dbReference>
<dbReference type="EC" id="2.4.-.-" evidence="2"/>
<feature type="transmembrane region" description="Helical" evidence="1">
    <location>
        <begin position="653"/>
        <end position="675"/>
    </location>
</feature>
<feature type="transmembrane region" description="Helical" evidence="1">
    <location>
        <begin position="434"/>
        <end position="453"/>
    </location>
</feature>
<feature type="transmembrane region" description="Helical" evidence="1">
    <location>
        <begin position="681"/>
        <end position="704"/>
    </location>
</feature>
<feature type="transmembrane region" description="Helical" evidence="1">
    <location>
        <begin position="489"/>
        <end position="509"/>
    </location>
</feature>
<feature type="transmembrane region" description="Helical" evidence="1">
    <location>
        <begin position="465"/>
        <end position="482"/>
    </location>
</feature>
<sequence length="940" mass="97122">MPARVHALLVVRPDGRVPADLHLQRTLTALKEQSRPLDALTLVLCGTDAAISRLAADSGAEGVITADRRTSFAEAVAMASRRLDGDAVWLLTQDSAPAPDALIRLAGALETAPSVAIAAPKLVRWNDAGQIVSLGTSMTALGRTVPLADGELDQGQHDAREDVMGADVRGLLVRAAAWRELDGIDGALAGADEGLDLGVRARLRGDRVVLVPGAVIAVAGDGVAGMPVAPGAWVRRAYAPRTAQLHRRLVYAPTAAVPLHWLSLLPLAFARSLGHLLAKRPGQIGPEWAAATTTLVRVGSVARARSGIRRTRRSGWPALAPLRVTSTELRQRFDPDTSRTAGPGRTELRFFSGGGAWIALAFLAVSVVAFTSLLAWPVLGGGALAPLRATVGQLWADAASGPRALGWATSGPADPFAAVIALLGSLWPAAPSRALVVLWFLALPLAALGGWFATTRVSERSSIRAVGAVAWALAPMFLAALMEGRPTGVLVHLLLPWLVYTATVAHRSWSAAGVASVILVAVVACAPALAPALALVWVVAIVLTAVLRHGVGLGRVIWLVIPTAVAFAPLIWVRVRAGDPWSLFADPGVPLAPESGVDLVRRLFLAAGFPGTDAGGWAAVTGSSALWVALLLAPFLLLALLAPSAGRLIPASVLLLTALAGLATATLTLGVVLSTSGPDQIGIWPGTALSLYWIGLLGAALTTVDVWRVLARVREPIVVVLLLLVAVAAAPAVAAPLRGAAALTEGTASTLPAYVAAEGRDGMDQATFVITPISGGAVVDVVWGETSALGGQSALRSARTSTDAGDAEAAQLAAALMSDPGGDTVDRLAAHGVAFVMLGADGSTDSDDARELRIQAVTSLDQRDDLEKVGETTKGMLWRVAVPITDRAVSSAAQAEAARTAAVQLGIIAIALLLAVPTRRSIADARRWPRVVGIGGGRRR</sequence>
<feature type="transmembrane region" description="Helical" evidence="1">
    <location>
        <begin position="716"/>
        <end position="737"/>
    </location>
</feature>
<feature type="transmembrane region" description="Helical" evidence="1">
    <location>
        <begin position="617"/>
        <end position="641"/>
    </location>
</feature>
<feature type="transmembrane region" description="Helical" evidence="1">
    <location>
        <begin position="355"/>
        <end position="379"/>
    </location>
</feature>
<protein>
    <submittedName>
        <fullName evidence="2">Glycosyltransferase</fullName>
        <ecNumber evidence="2">2.4.-.-</ecNumber>
    </submittedName>
</protein>
<name>A0ABT2PF13_9MICO</name>
<dbReference type="GO" id="GO:0016757">
    <property type="term" value="F:glycosyltransferase activity"/>
    <property type="evidence" value="ECO:0007669"/>
    <property type="project" value="UniProtKB-KW"/>
</dbReference>
<keyword evidence="2" id="KW-0328">Glycosyltransferase</keyword>
<dbReference type="InterPro" id="IPR029044">
    <property type="entry name" value="Nucleotide-diphossugar_trans"/>
</dbReference>
<keyword evidence="1" id="KW-1133">Transmembrane helix</keyword>
<evidence type="ECO:0000313" key="2">
    <source>
        <dbReference type="EMBL" id="MCT9002812.1"/>
    </source>
</evidence>
<dbReference type="Proteomes" id="UP001300496">
    <property type="component" value="Unassembled WGS sequence"/>
</dbReference>
<dbReference type="InterPro" id="IPR050834">
    <property type="entry name" value="Glycosyltransf_2"/>
</dbReference>
<feature type="transmembrane region" description="Helical" evidence="1">
    <location>
        <begin position="404"/>
        <end position="427"/>
    </location>
</feature>
<keyword evidence="3" id="KW-1185">Reference proteome</keyword>
<reference evidence="2 3" key="1">
    <citation type="journal article" date="2024" name="Int. J. Syst. Evol. Microbiol.">
        <title>Microbacterium memoriense sp. nov., a member of the Actinomycetota from marine beach sediment of the north coast of Portugal.</title>
        <authorList>
            <person name="Santos J.D.N.D."/>
            <person name="Klimek D."/>
            <person name="Calusinska M."/>
            <person name="Lobo-da-Cunha A."/>
            <person name="Catita J."/>
            <person name="Goncalves H."/>
            <person name="Gonzalez I."/>
            <person name="Lage O.M."/>
        </authorList>
    </citation>
    <scope>NUCLEOTIDE SEQUENCE [LARGE SCALE GENOMIC DNA]</scope>
    <source>
        <strain evidence="2 3">PMIC_1C1B</strain>
    </source>
</reference>
<keyword evidence="1" id="KW-0812">Transmembrane</keyword>
<feature type="transmembrane region" description="Helical" evidence="1">
    <location>
        <begin position="208"/>
        <end position="229"/>
    </location>
</feature>
<proteinExistence type="predicted"/>
<dbReference type="EMBL" id="JAODOR010000011">
    <property type="protein sequence ID" value="MCT9002812.1"/>
    <property type="molecule type" value="Genomic_DNA"/>
</dbReference>
<comment type="caution">
    <text evidence="2">The sequence shown here is derived from an EMBL/GenBank/DDBJ whole genome shotgun (WGS) entry which is preliminary data.</text>
</comment>
<dbReference type="PANTHER" id="PTHR43685:SF3">
    <property type="entry name" value="SLR2126 PROTEIN"/>
    <property type="match status" value="1"/>
</dbReference>
<evidence type="ECO:0000313" key="3">
    <source>
        <dbReference type="Proteomes" id="UP001300496"/>
    </source>
</evidence>
<dbReference type="Gene3D" id="3.90.550.10">
    <property type="entry name" value="Spore Coat Polysaccharide Biosynthesis Protein SpsA, Chain A"/>
    <property type="match status" value="1"/>
</dbReference>
<accession>A0ABT2PF13</accession>
<gene>
    <name evidence="2" type="ORF">N4R40_10590</name>
</gene>
<dbReference type="RefSeq" id="WP_261607339.1">
    <property type="nucleotide sequence ID" value="NZ_JAODOR010000011.1"/>
</dbReference>
<dbReference type="Pfam" id="PF13641">
    <property type="entry name" value="Glyco_tranf_2_3"/>
    <property type="match status" value="1"/>
</dbReference>
<organism evidence="2 3">
    <name type="scientific">Microbacterium memoriense</name>
    <dbReference type="NCBI Taxonomy" id="2978350"/>
    <lineage>
        <taxon>Bacteria</taxon>
        <taxon>Bacillati</taxon>
        <taxon>Actinomycetota</taxon>
        <taxon>Actinomycetes</taxon>
        <taxon>Micrococcales</taxon>
        <taxon>Microbacteriaceae</taxon>
        <taxon>Microbacterium</taxon>
    </lineage>
</organism>
<keyword evidence="1" id="KW-0472">Membrane</keyword>
<feature type="transmembrane region" description="Helical" evidence="1">
    <location>
        <begin position="556"/>
        <end position="575"/>
    </location>
</feature>
<evidence type="ECO:0000256" key="1">
    <source>
        <dbReference type="SAM" id="Phobius"/>
    </source>
</evidence>
<dbReference type="PANTHER" id="PTHR43685">
    <property type="entry name" value="GLYCOSYLTRANSFERASE"/>
    <property type="match status" value="1"/>
</dbReference>